<protein>
    <submittedName>
        <fullName evidence="2">Uncharacterized protein</fullName>
    </submittedName>
</protein>
<organism evidence="2">
    <name type="scientific">uncultured Poribacteria bacterium 64K2</name>
    <dbReference type="NCBI Taxonomy" id="309182"/>
    <lineage>
        <taxon>Bacteria</taxon>
        <taxon>Candidatus Poribacteria</taxon>
        <taxon>environmental samples</taxon>
    </lineage>
</organism>
<proteinExistence type="predicted"/>
<reference evidence="2" key="1">
    <citation type="journal article" date="2006" name="Environ. Microbiol.">
        <title>Analysis of the first genome fragment from the marine sponge-associated, novel candidate phylum Poribacteria by environmental genomics.</title>
        <authorList>
            <person name="Fieseler L."/>
            <person name="Quaiser A."/>
            <person name="Schleper C."/>
            <person name="Hentschel U."/>
        </authorList>
    </citation>
    <scope>NUCLEOTIDE SEQUENCE</scope>
</reference>
<keyword evidence="1" id="KW-0472">Membrane</keyword>
<evidence type="ECO:0000313" key="2">
    <source>
        <dbReference type="EMBL" id="AAZ41373.1"/>
    </source>
</evidence>
<keyword evidence="1" id="KW-1133">Transmembrane helix</keyword>
<feature type="transmembrane region" description="Helical" evidence="1">
    <location>
        <begin position="41"/>
        <end position="61"/>
    </location>
</feature>
<dbReference type="AlphaFoldDB" id="Q24M40"/>
<name>Q24M40_9BACT</name>
<feature type="transmembrane region" description="Helical" evidence="1">
    <location>
        <begin position="12"/>
        <end position="29"/>
    </location>
</feature>
<evidence type="ECO:0000256" key="1">
    <source>
        <dbReference type="SAM" id="Phobius"/>
    </source>
</evidence>
<accession>Q24M40</accession>
<dbReference type="EMBL" id="AY713479">
    <property type="protein sequence ID" value="AAZ41373.1"/>
    <property type="molecule type" value="Genomic_DNA"/>
</dbReference>
<sequence>MPFRCQGDSTMKLSFTPFLSILDAVQIIYPHYSESGFDCLLHLSSTGFFMGNVLFFFRLLLMHQRV</sequence>
<keyword evidence="1" id="KW-0812">Transmembrane</keyword>